<protein>
    <submittedName>
        <fullName evidence="1">Bifunctional nuclease 2-like</fullName>
    </submittedName>
</protein>
<gene>
    <name evidence="1" type="ORF">OWV82_025137</name>
</gene>
<dbReference type="Proteomes" id="UP001164539">
    <property type="component" value="Chromosome 14"/>
</dbReference>
<keyword evidence="2" id="KW-1185">Reference proteome</keyword>
<dbReference type="EMBL" id="CM051407">
    <property type="protein sequence ID" value="KAJ4701986.1"/>
    <property type="molecule type" value="Genomic_DNA"/>
</dbReference>
<evidence type="ECO:0000313" key="1">
    <source>
        <dbReference type="EMBL" id="KAJ4701986.1"/>
    </source>
</evidence>
<reference evidence="1 2" key="1">
    <citation type="journal article" date="2023" name="Science">
        <title>Complex scaffold remodeling in plant triterpene biosynthesis.</title>
        <authorList>
            <person name="De La Pena R."/>
            <person name="Hodgson H."/>
            <person name="Liu J.C."/>
            <person name="Stephenson M.J."/>
            <person name="Martin A.C."/>
            <person name="Owen C."/>
            <person name="Harkess A."/>
            <person name="Leebens-Mack J."/>
            <person name="Jimenez L.E."/>
            <person name="Osbourn A."/>
            <person name="Sattely E.S."/>
        </authorList>
    </citation>
    <scope>NUCLEOTIDE SEQUENCE [LARGE SCALE GENOMIC DNA]</scope>
    <source>
        <strain evidence="2">cv. JPN11</strain>
        <tissue evidence="1">Leaf</tissue>
    </source>
</reference>
<organism evidence="1 2">
    <name type="scientific">Melia azedarach</name>
    <name type="common">Chinaberry tree</name>
    <dbReference type="NCBI Taxonomy" id="155640"/>
    <lineage>
        <taxon>Eukaryota</taxon>
        <taxon>Viridiplantae</taxon>
        <taxon>Streptophyta</taxon>
        <taxon>Embryophyta</taxon>
        <taxon>Tracheophyta</taxon>
        <taxon>Spermatophyta</taxon>
        <taxon>Magnoliopsida</taxon>
        <taxon>eudicotyledons</taxon>
        <taxon>Gunneridae</taxon>
        <taxon>Pentapetalae</taxon>
        <taxon>rosids</taxon>
        <taxon>malvids</taxon>
        <taxon>Sapindales</taxon>
        <taxon>Meliaceae</taxon>
        <taxon>Melia</taxon>
    </lineage>
</organism>
<accession>A0ACC1WS39</accession>
<proteinExistence type="predicted"/>
<comment type="caution">
    <text evidence="1">The sequence shown here is derived from an EMBL/GenBank/DDBJ whole genome shotgun (WGS) entry which is preliminary data.</text>
</comment>
<name>A0ACC1WS39_MELAZ</name>
<sequence length="330" mass="36655">MGSLQGPVICPAVRAKQAGLYTLPFNGPMMKASVLRSELWGFKGLSVIKTKVGVSSRQLNTPKCKPVQCTFSSSSNGNGSMAENFNENDEDYVNSSVVEAVEVKSGADGFTIKMRDGRHLRCVHNNPQGGQLPDYSPHPAIVLKMEDGTGLLLPIIVLEMPSVLLMAAMRNVQIARPTLYQVVKEMIDKMGYEVKLVRVTKRVHEAYFARLYLTKVGNDTECVSFDLRPSDAINIAVRCKVPIQVNKYLAYSDGMRVIESGKLSTHAPASDGLLFTELDRPSGQPCLDTKEFNLVRNMLIAAVEERYRDAAQWRDKLGQLRAKRNLRKFT</sequence>
<evidence type="ECO:0000313" key="2">
    <source>
        <dbReference type="Proteomes" id="UP001164539"/>
    </source>
</evidence>